<evidence type="ECO:0000313" key="2">
    <source>
        <dbReference type="EMBL" id="KAG3212080.1"/>
    </source>
</evidence>
<proteinExistence type="predicted"/>
<dbReference type="Proteomes" id="UP000760860">
    <property type="component" value="Unassembled WGS sequence"/>
</dbReference>
<protein>
    <submittedName>
        <fullName evidence="2">Uncharacterized protein</fullName>
    </submittedName>
</protein>
<reference evidence="2" key="1">
    <citation type="submission" date="2018-05" db="EMBL/GenBank/DDBJ databases">
        <title>Effector identification in a new, highly contiguous assembly of the strawberry crown rot pathogen Phytophthora cactorum.</title>
        <authorList>
            <person name="Armitage A.D."/>
            <person name="Nellist C.F."/>
            <person name="Bates H."/>
            <person name="Vickerstaff R.J."/>
            <person name="Harrison R.J."/>
        </authorList>
    </citation>
    <scope>NUCLEOTIDE SEQUENCE</scope>
    <source>
        <strain evidence="2">P421</strain>
    </source>
</reference>
<comment type="caution">
    <text evidence="2">The sequence shown here is derived from an EMBL/GenBank/DDBJ whole genome shotgun (WGS) entry which is preliminary data.</text>
</comment>
<dbReference type="EMBL" id="RCMV01000879">
    <property type="protein sequence ID" value="KAG3212080.1"/>
    <property type="molecule type" value="Genomic_DNA"/>
</dbReference>
<evidence type="ECO:0000256" key="1">
    <source>
        <dbReference type="SAM" id="MobiDB-lite"/>
    </source>
</evidence>
<evidence type="ECO:0000313" key="3">
    <source>
        <dbReference type="Proteomes" id="UP000760860"/>
    </source>
</evidence>
<sequence length="170" mass="17929">MPCPRRDPARTLSPRQERPAAASSEASSCPPSDEILAEIRNTSVAASTAATRTMHSSAGVSGACMEIIANGKNFRAFPAAPVRILLLATDGRRDRIAHKADNGLPLEDEAESWALWALLGSPVIQPLDAVWGGSASSMSKPSSLVKSMPSHARLSGCVRRLESRAKNGVS</sequence>
<feature type="region of interest" description="Disordered" evidence="1">
    <location>
        <begin position="1"/>
        <end position="32"/>
    </location>
</feature>
<gene>
    <name evidence="2" type="ORF">PC129_g16954</name>
</gene>
<feature type="compositionally biased region" description="Low complexity" evidence="1">
    <location>
        <begin position="19"/>
        <end position="32"/>
    </location>
</feature>
<accession>A0A8T1HIC3</accession>
<organism evidence="2 3">
    <name type="scientific">Phytophthora cactorum</name>
    <dbReference type="NCBI Taxonomy" id="29920"/>
    <lineage>
        <taxon>Eukaryota</taxon>
        <taxon>Sar</taxon>
        <taxon>Stramenopiles</taxon>
        <taxon>Oomycota</taxon>
        <taxon>Peronosporomycetes</taxon>
        <taxon>Peronosporales</taxon>
        <taxon>Peronosporaceae</taxon>
        <taxon>Phytophthora</taxon>
    </lineage>
</organism>
<dbReference type="AlphaFoldDB" id="A0A8T1HIC3"/>
<name>A0A8T1HIC3_9STRA</name>